<dbReference type="PANTHER" id="PTHR35800:SF1">
    <property type="entry name" value="RNA-BINDING PROTEIN KHPB"/>
    <property type="match status" value="1"/>
</dbReference>
<dbReference type="InterPro" id="IPR004044">
    <property type="entry name" value="KH_dom_type_2"/>
</dbReference>
<dbReference type="SUPFAM" id="SSF54814">
    <property type="entry name" value="Prokaryotic type KH domain (KH-domain type II)"/>
    <property type="match status" value="1"/>
</dbReference>
<dbReference type="SMART" id="SM00393">
    <property type="entry name" value="R3H"/>
    <property type="match status" value="1"/>
</dbReference>
<sequence length="155" mass="17644">MGPEKEKIKKIVEDLLAGMGIFGSVSIYETADNIQFQIKTQEAGLLIGEKGENLIALNHLLKRIAEAQVGKTAVPFSVDVNDYQRQKAEEIKDLARLSAQRVRYFKKEIELRPMSSYERRIVHAILTEYPDIMTQSVGEEPNRKVVIKPFEVKEV</sequence>
<dbReference type="CDD" id="cd02644">
    <property type="entry name" value="R3H_jag"/>
    <property type="match status" value="1"/>
</dbReference>
<protein>
    <recommendedName>
        <fullName evidence="2">R3H domain-containing protein</fullName>
    </recommendedName>
</protein>
<proteinExistence type="predicted"/>
<feature type="domain" description="R3H" evidence="2">
    <location>
        <begin position="85"/>
        <end position="151"/>
    </location>
</feature>
<dbReference type="Proteomes" id="UP000178684">
    <property type="component" value="Unassembled WGS sequence"/>
</dbReference>
<dbReference type="InterPro" id="IPR015946">
    <property type="entry name" value="KH_dom-like_a/b"/>
</dbReference>
<dbReference type="InterPro" id="IPR034079">
    <property type="entry name" value="R3H_KhpB"/>
</dbReference>
<dbReference type="PROSITE" id="PS51061">
    <property type="entry name" value="R3H"/>
    <property type="match status" value="1"/>
</dbReference>
<reference evidence="3 4" key="1">
    <citation type="journal article" date="2016" name="Nat. Commun.">
        <title>Thousands of microbial genomes shed light on interconnected biogeochemical processes in an aquifer system.</title>
        <authorList>
            <person name="Anantharaman K."/>
            <person name="Brown C.T."/>
            <person name="Hug L.A."/>
            <person name="Sharon I."/>
            <person name="Castelle C.J."/>
            <person name="Probst A.J."/>
            <person name="Thomas B.C."/>
            <person name="Singh A."/>
            <person name="Wilkins M.J."/>
            <person name="Karaoz U."/>
            <person name="Brodie E.L."/>
            <person name="Williams K.H."/>
            <person name="Hubbard S.S."/>
            <person name="Banfield J.F."/>
        </authorList>
    </citation>
    <scope>NUCLEOTIDE SEQUENCE [LARGE SCALE GENOMIC DNA]</scope>
</reference>
<dbReference type="EMBL" id="MFIE01000019">
    <property type="protein sequence ID" value="OGF82384.1"/>
    <property type="molecule type" value="Genomic_DNA"/>
</dbReference>
<gene>
    <name evidence="3" type="ORF">A3B18_03500</name>
</gene>
<evidence type="ECO:0000313" key="4">
    <source>
        <dbReference type="Proteomes" id="UP000178684"/>
    </source>
</evidence>
<dbReference type="AlphaFoldDB" id="A0A1F5X3C1"/>
<comment type="caution">
    <text evidence="3">The sequence shown here is derived from an EMBL/GenBank/DDBJ whole genome shotgun (WGS) entry which is preliminary data.</text>
</comment>
<dbReference type="Gene3D" id="3.30.1370.50">
    <property type="entry name" value="R3H-like domain"/>
    <property type="match status" value="1"/>
</dbReference>
<organism evidence="3 4">
    <name type="scientific">Candidatus Giovannonibacteria bacterium RIFCSPLOWO2_01_FULL_46_13</name>
    <dbReference type="NCBI Taxonomy" id="1798352"/>
    <lineage>
        <taxon>Bacteria</taxon>
        <taxon>Candidatus Giovannoniibacteriota</taxon>
    </lineage>
</organism>
<dbReference type="InterPro" id="IPR001374">
    <property type="entry name" value="R3H_dom"/>
</dbReference>
<accession>A0A1F5X3C1</accession>
<dbReference type="PANTHER" id="PTHR35800">
    <property type="entry name" value="PROTEIN JAG"/>
    <property type="match status" value="1"/>
</dbReference>
<dbReference type="Pfam" id="PF07650">
    <property type="entry name" value="KH_2"/>
    <property type="match status" value="1"/>
</dbReference>
<dbReference type="Gene3D" id="3.30.300.20">
    <property type="match status" value="1"/>
</dbReference>
<dbReference type="SUPFAM" id="SSF82708">
    <property type="entry name" value="R3H domain"/>
    <property type="match status" value="1"/>
</dbReference>
<dbReference type="InterPro" id="IPR009019">
    <property type="entry name" value="KH_sf_prok-type"/>
</dbReference>
<evidence type="ECO:0000313" key="3">
    <source>
        <dbReference type="EMBL" id="OGF82384.1"/>
    </source>
</evidence>
<dbReference type="GO" id="GO:0003723">
    <property type="term" value="F:RNA binding"/>
    <property type="evidence" value="ECO:0007669"/>
    <property type="project" value="UniProtKB-KW"/>
</dbReference>
<evidence type="ECO:0000256" key="1">
    <source>
        <dbReference type="ARBA" id="ARBA00022884"/>
    </source>
</evidence>
<dbReference type="InterPro" id="IPR039247">
    <property type="entry name" value="KhpB"/>
</dbReference>
<dbReference type="InterPro" id="IPR036867">
    <property type="entry name" value="R3H_dom_sf"/>
</dbReference>
<evidence type="ECO:0000259" key="2">
    <source>
        <dbReference type="PROSITE" id="PS51061"/>
    </source>
</evidence>
<keyword evidence="1" id="KW-0694">RNA-binding</keyword>
<dbReference type="Pfam" id="PF01424">
    <property type="entry name" value="R3H"/>
    <property type="match status" value="1"/>
</dbReference>
<name>A0A1F5X3C1_9BACT</name>